<dbReference type="CDD" id="cd05930">
    <property type="entry name" value="A_NRPS"/>
    <property type="match status" value="1"/>
</dbReference>
<dbReference type="UniPathway" id="UPA00011"/>
<dbReference type="GO" id="GO:0005737">
    <property type="term" value="C:cytoplasm"/>
    <property type="evidence" value="ECO:0007669"/>
    <property type="project" value="TreeGrafter"/>
</dbReference>
<dbReference type="SUPFAM" id="SSF52777">
    <property type="entry name" value="CoA-dependent acyltransferases"/>
    <property type="match status" value="4"/>
</dbReference>
<evidence type="ECO:0000256" key="2">
    <source>
        <dbReference type="ARBA" id="ARBA00022450"/>
    </source>
</evidence>
<dbReference type="InterPro" id="IPR020845">
    <property type="entry name" value="AMP-binding_CS"/>
</dbReference>
<reference evidence="5" key="1">
    <citation type="journal article" date="2014" name="BMC Genomics">
        <title>Genome based analysis of type-I polyketide synthase and nonribosomal peptide synthetase gene clusters in seven strains of five representative Nocardia species.</title>
        <authorList>
            <person name="Komaki H."/>
            <person name="Ichikawa N."/>
            <person name="Hosoyama A."/>
            <person name="Takahashi-Nakaguchi A."/>
            <person name="Matsuzawa T."/>
            <person name="Suzuki K."/>
            <person name="Fujita N."/>
            <person name="Gonoi T."/>
        </authorList>
    </citation>
    <scope>NUCLEOTIDE SEQUENCE</scope>
    <source>
        <strain evidence="5">IFM 10847</strain>
    </source>
</reference>
<accession>A0A060PWP1</accession>
<comment type="cofactor">
    <cofactor evidence="1">
        <name>pantetheine 4'-phosphate</name>
        <dbReference type="ChEBI" id="CHEBI:47942"/>
    </cofactor>
</comment>
<dbReference type="Pfam" id="PF13193">
    <property type="entry name" value="AMP-binding_C"/>
    <property type="match status" value="1"/>
</dbReference>
<dbReference type="PROSITE" id="PS50075">
    <property type="entry name" value="CARRIER"/>
    <property type="match status" value="1"/>
</dbReference>
<dbReference type="EMBL" id="AB701601">
    <property type="protein sequence ID" value="BAO99173.1"/>
    <property type="molecule type" value="Genomic_DNA"/>
</dbReference>
<dbReference type="Pfam" id="PF00550">
    <property type="entry name" value="PP-binding"/>
    <property type="match status" value="1"/>
</dbReference>
<dbReference type="PANTHER" id="PTHR45527">
    <property type="entry name" value="NONRIBOSOMAL PEPTIDE SYNTHETASE"/>
    <property type="match status" value="1"/>
</dbReference>
<proteinExistence type="predicted"/>
<feature type="domain" description="Carrier" evidence="4">
    <location>
        <begin position="885"/>
        <end position="960"/>
    </location>
</feature>
<dbReference type="InterPro" id="IPR000873">
    <property type="entry name" value="AMP-dep_synth/lig_dom"/>
</dbReference>
<dbReference type="InterPro" id="IPR025110">
    <property type="entry name" value="AMP-bd_C"/>
</dbReference>
<dbReference type="Pfam" id="PF00668">
    <property type="entry name" value="Condensation"/>
    <property type="match status" value="2"/>
</dbReference>
<dbReference type="NCBIfam" id="TIGR01733">
    <property type="entry name" value="AA-adenyl-dom"/>
    <property type="match status" value="1"/>
</dbReference>
<dbReference type="GO" id="GO:0043041">
    <property type="term" value="P:amino acid activation for nonribosomal peptide biosynthetic process"/>
    <property type="evidence" value="ECO:0007669"/>
    <property type="project" value="TreeGrafter"/>
</dbReference>
<sequence>MALSTRSGCTPACADCACGIPISWDISCSTRAPDRGTRSATISNHAGGWSIFSMRRTWSRTSPWCGPRDARIDPLAGPLFAVSLVRTAPSRSTLLVSHHHALLDGWSLGILLRELLLGYAGVELPPAVRIRRFLDWSAAQDQDSARRAWAVALDGVEPSKVARPGLERWHRPVERSFEMPATMVTALRERAAEHGLTVNSLTQTLWALTLATLTGGDDIVFGITVSGRDGGDLGEAIGLLMNTVPLRARVKPGETPLDLAVRMHRERVALLAHDHLGLPEVLAAAGATDLFDTSLVFENFPLDTALFDQPDADFAVDAVEVRGGTHFPLTVVVVPGAERLTFRIAAQLERIDGLTDLDELWSWMLAAARALTAVPQPRWGRVGLLPPARHAELLAAGRGRATALVDAGIAACFESHVRATPDAVAVWWDEKEFSYTQINARANQVARSLRERGVGPGVPVAIALPRSIDLVVAFLALAKLGAVCVPLSERYPPDHVARLLRFTGTELVLRELDAGYCGDDSDLDIAVAPDAIASLMFTSGSTGVSKGVEVTHRNIVTRARDRVGDHAGHARVLLHLPYTWDMVVYELWLPLLTGRTVVIAKPGVLDVHDYAEVLRAGRVTSMLLSTGLFHLLAERIPAELSRLPQLAVAGDVLSPQAVAAVRRGARPSIVTNLYGPVEATCFALSYPIAADASPERPVPIGRPADNTRVALLDSALRPVPTGVTGEIYLSGAGMANGYHRAPAQTAARFVADPHGRPGERMYRTGDLGRWDADGLLHFLGRADRQVKVNGFRVEPGEVEAVLRREPGVTAAVVTTRRTGLGQSLIAHVVGPDAVDVAGLRTRLGATLPSYLVPSAIVPMRALPLTPTGKVDVGALPLPRAADPLPASTPRQQVIAASFAEALGMAEVGVTDDFFMLGGNSLSALRVVAVLRSALGVAVSLRDLFEAPTVAALERALASRGPADQGPAIASVPRPEPIPLSPAQQRLWTVDYLSGHRPDYLIATGLELLGSVNEAALAAAVTDVVVRHEILRTVLPYTADGPVQRILPLESMPPDFRLVVLGDGESLEQAMDYELSRGFDPTVRSPLRIRLYRLNQRHHVLLGVLHHIAGDGESLGILQHDLLLAYRARTADLEPRWPSAATQFADYAIWRRLLPDSLLERQARYWRAALDGLPEQPVLPADRPRAARRENIAGTVPVVLDANTHRAVARTARDHGASSYMLVHTALALALHRHGAGVDLPIGVALSGRDAQELHDVVGCVIDTAVVRVDLSDEPGHRDLIAQVRERVLGAYEHKEFPFDRLVELLNPPRSRTHHPLFQVMVTYLRGVDSDGEQDGLVVRHRPVAPRHTVFDLLLNLREEYGPNRECAGIRGEMIYAAELFDHATIESLVATMTTVLAQLCATAGAAVAEAGIQPGRGVFEE</sequence>
<organism evidence="5">
    <name type="scientific">Nocardia brasiliensis</name>
    <dbReference type="NCBI Taxonomy" id="37326"/>
    <lineage>
        <taxon>Bacteria</taxon>
        <taxon>Bacillati</taxon>
        <taxon>Actinomycetota</taxon>
        <taxon>Actinomycetes</taxon>
        <taxon>Mycobacteriales</taxon>
        <taxon>Nocardiaceae</taxon>
        <taxon>Nocardia</taxon>
    </lineage>
</organism>
<dbReference type="InterPro" id="IPR020806">
    <property type="entry name" value="PKS_PP-bd"/>
</dbReference>
<keyword evidence="3" id="KW-0597">Phosphoprotein</keyword>
<dbReference type="CDD" id="cd19540">
    <property type="entry name" value="LCL_NRPS-like"/>
    <property type="match status" value="1"/>
</dbReference>
<dbReference type="GO" id="GO:0008610">
    <property type="term" value="P:lipid biosynthetic process"/>
    <property type="evidence" value="ECO:0007669"/>
    <property type="project" value="UniProtKB-ARBA"/>
</dbReference>
<dbReference type="InterPro" id="IPR023213">
    <property type="entry name" value="CAT-like_dom_sf"/>
</dbReference>
<dbReference type="PANTHER" id="PTHR45527:SF1">
    <property type="entry name" value="FATTY ACID SYNTHASE"/>
    <property type="match status" value="1"/>
</dbReference>
<dbReference type="Gene3D" id="3.30.559.30">
    <property type="entry name" value="Nonribosomal peptide synthetase, condensation domain"/>
    <property type="match status" value="2"/>
</dbReference>
<dbReference type="InterPro" id="IPR009081">
    <property type="entry name" value="PP-bd_ACP"/>
</dbReference>
<dbReference type="Gene3D" id="1.10.1200.10">
    <property type="entry name" value="ACP-like"/>
    <property type="match status" value="1"/>
</dbReference>
<dbReference type="GO" id="GO:0003824">
    <property type="term" value="F:catalytic activity"/>
    <property type="evidence" value="ECO:0007669"/>
    <property type="project" value="InterPro"/>
</dbReference>
<evidence type="ECO:0000256" key="1">
    <source>
        <dbReference type="ARBA" id="ARBA00001957"/>
    </source>
</evidence>
<dbReference type="Gene3D" id="3.30.559.10">
    <property type="entry name" value="Chloramphenicol acetyltransferase-like domain"/>
    <property type="match status" value="2"/>
</dbReference>
<evidence type="ECO:0000259" key="4">
    <source>
        <dbReference type="PROSITE" id="PS50075"/>
    </source>
</evidence>
<dbReference type="InterPro" id="IPR010071">
    <property type="entry name" value="AA_adenyl_dom"/>
</dbReference>
<name>A0A060PWP1_NOCBR</name>
<dbReference type="InterPro" id="IPR042099">
    <property type="entry name" value="ANL_N_sf"/>
</dbReference>
<dbReference type="PROSITE" id="PS00455">
    <property type="entry name" value="AMP_BINDING"/>
    <property type="match status" value="1"/>
</dbReference>
<evidence type="ECO:0000256" key="3">
    <source>
        <dbReference type="ARBA" id="ARBA00022553"/>
    </source>
</evidence>
<dbReference type="SUPFAM" id="SSF56801">
    <property type="entry name" value="Acetyl-CoA synthetase-like"/>
    <property type="match status" value="1"/>
</dbReference>
<dbReference type="SMART" id="SM00823">
    <property type="entry name" value="PKS_PP"/>
    <property type="match status" value="1"/>
</dbReference>
<protein>
    <submittedName>
        <fullName evidence="5">Putative non-ribosomal peptide synthetase</fullName>
    </submittedName>
</protein>
<dbReference type="GO" id="GO:0044550">
    <property type="term" value="P:secondary metabolite biosynthetic process"/>
    <property type="evidence" value="ECO:0007669"/>
    <property type="project" value="TreeGrafter"/>
</dbReference>
<dbReference type="GO" id="GO:0031177">
    <property type="term" value="F:phosphopantetheine binding"/>
    <property type="evidence" value="ECO:0007669"/>
    <property type="project" value="InterPro"/>
</dbReference>
<evidence type="ECO:0000313" key="5">
    <source>
        <dbReference type="EMBL" id="BAO99173.1"/>
    </source>
</evidence>
<dbReference type="InterPro" id="IPR001242">
    <property type="entry name" value="Condensation_dom"/>
</dbReference>
<dbReference type="InterPro" id="IPR036736">
    <property type="entry name" value="ACP-like_sf"/>
</dbReference>
<dbReference type="Gene3D" id="3.40.50.12780">
    <property type="entry name" value="N-terminal domain of ligase-like"/>
    <property type="match status" value="1"/>
</dbReference>
<dbReference type="InterPro" id="IPR045851">
    <property type="entry name" value="AMP-bd_C_sf"/>
</dbReference>
<dbReference type="FunFam" id="2.30.38.10:FF:000001">
    <property type="entry name" value="Non-ribosomal peptide synthetase PvdI"/>
    <property type="match status" value="1"/>
</dbReference>
<dbReference type="SUPFAM" id="SSF47336">
    <property type="entry name" value="ACP-like"/>
    <property type="match status" value="1"/>
</dbReference>
<dbReference type="Gene3D" id="3.30.300.30">
    <property type="match status" value="1"/>
</dbReference>
<keyword evidence="2" id="KW-0596">Phosphopantetheine</keyword>
<dbReference type="Pfam" id="PF00501">
    <property type="entry name" value="AMP-binding"/>
    <property type="match status" value="1"/>
</dbReference>